<keyword evidence="2" id="KW-0472">Membrane</keyword>
<feature type="region of interest" description="Disordered" evidence="1">
    <location>
        <begin position="355"/>
        <end position="386"/>
    </location>
</feature>
<dbReference type="InterPro" id="IPR056230">
    <property type="entry name" value="TMEM62_C"/>
</dbReference>
<evidence type="ECO:0000259" key="5">
    <source>
        <dbReference type="Pfam" id="PF24394"/>
    </source>
</evidence>
<dbReference type="Pfam" id="PF24394">
    <property type="entry name" value="TMEM62_C"/>
    <property type="match status" value="1"/>
</dbReference>
<feature type="transmembrane region" description="Helical" evidence="2">
    <location>
        <begin position="583"/>
        <end position="602"/>
    </location>
</feature>
<evidence type="ECO:0000256" key="3">
    <source>
        <dbReference type="SAM" id="SignalP"/>
    </source>
</evidence>
<proteinExistence type="predicted"/>
<feature type="chain" id="PRO_5030672224" description="Calcineurin-like phosphoesterase domain-containing protein" evidence="3">
    <location>
        <begin position="39"/>
        <end position="778"/>
    </location>
</feature>
<evidence type="ECO:0000256" key="1">
    <source>
        <dbReference type="SAM" id="MobiDB-lite"/>
    </source>
</evidence>
<protein>
    <recommendedName>
        <fullName evidence="7">Calcineurin-like phosphoesterase domain-containing protein</fullName>
    </recommendedName>
</protein>
<feature type="transmembrane region" description="Helical" evidence="2">
    <location>
        <begin position="544"/>
        <end position="563"/>
    </location>
</feature>
<evidence type="ECO:0000259" key="4">
    <source>
        <dbReference type="Pfam" id="PF00149"/>
    </source>
</evidence>
<dbReference type="Gene3D" id="3.60.21.10">
    <property type="match status" value="1"/>
</dbReference>
<dbReference type="PANTHER" id="PTHR14795">
    <property type="entry name" value="HELICASE RELATED"/>
    <property type="match status" value="1"/>
</dbReference>
<keyword evidence="2" id="KW-1133">Transmembrane helix</keyword>
<dbReference type="EMBL" id="HBGG01031775">
    <property type="protein sequence ID" value="CAD9214362.1"/>
    <property type="molecule type" value="Transcribed_RNA"/>
</dbReference>
<accession>A0A7S1X880</accession>
<feature type="signal peptide" evidence="3">
    <location>
        <begin position="1"/>
        <end position="38"/>
    </location>
</feature>
<feature type="transmembrane region" description="Helical" evidence="2">
    <location>
        <begin position="671"/>
        <end position="691"/>
    </location>
</feature>
<evidence type="ECO:0000256" key="2">
    <source>
        <dbReference type="SAM" id="Phobius"/>
    </source>
</evidence>
<dbReference type="AlphaFoldDB" id="A0A7S1X880"/>
<keyword evidence="3" id="KW-0732">Signal</keyword>
<feature type="domain" description="TMEM62 C-terminal" evidence="5">
    <location>
        <begin position="554"/>
        <end position="702"/>
    </location>
</feature>
<feature type="transmembrane region" description="Helical" evidence="2">
    <location>
        <begin position="712"/>
        <end position="732"/>
    </location>
</feature>
<keyword evidence="2" id="KW-0812">Transmembrane</keyword>
<evidence type="ECO:0008006" key="7">
    <source>
        <dbReference type="Google" id="ProtNLM"/>
    </source>
</evidence>
<feature type="compositionally biased region" description="Basic and acidic residues" evidence="1">
    <location>
        <begin position="365"/>
        <end position="379"/>
    </location>
</feature>
<dbReference type="GO" id="GO:0016787">
    <property type="term" value="F:hydrolase activity"/>
    <property type="evidence" value="ECO:0007669"/>
    <property type="project" value="InterPro"/>
</dbReference>
<organism evidence="6">
    <name type="scientific">Tetraselmis chuii</name>
    <dbReference type="NCBI Taxonomy" id="63592"/>
    <lineage>
        <taxon>Eukaryota</taxon>
        <taxon>Viridiplantae</taxon>
        <taxon>Chlorophyta</taxon>
        <taxon>core chlorophytes</taxon>
        <taxon>Chlorodendrophyceae</taxon>
        <taxon>Chlorodendrales</taxon>
        <taxon>Chlorodendraceae</taxon>
        <taxon>Tetraselmis</taxon>
    </lineage>
</organism>
<sequence>MPAELHHGRERSTRHGSCWLPRFLIIALSALFIQLVCASSNSPPALLLQLSDLHVSTTEDQSRLTDLVTLSEEHLSAILPDAVMLSGDLVHSKVKPGVAPVGKQVVDEWKGYRQAVDHLVAVTGVPLSAILDVRGNHDAFDVGCASAETAAADFFSEFASLGNRHTDSESRVQVRQVIVNNKLTGTSVCPSAVIVAIDASPVCKLRAPINFSGVASQSLLLELEAKLGQESATTAQALSNCTKPPVIAFSHYPFSVVRYPRPLSASAPPQDAATLPELLSRHGCTAYLSGHLHATFGQRLHRLHPPAAPYGAARQEPLMELETASWKYERRFRFLTVDEGRVSFVDLEFVPPRARQQHSPQTCTHSDDTHSAKGEHDTPPRGAIRAVDPSRTVGDWLVLITAPLDGRYSSGKFRAELPTVRALLLPTSRAIVRHAGATEQSIRPEACWGCVTGDPAAQCISMERIHGGIDGSRLLFQTHPHNATVACRNGGHLTLQVVVKDVSAHQSFSCSEKRWVGVEGSTPPLQPPVTLVEYVVLHVDWPLLGWYAMPLVGMFLLVGMLILPRLLSQVIIQMGDHRQGSIARGFIGLLVTPLALLSHSAVSNPGAWALQVVYASWLLSGPWIVGTLYTGAPPGLVTMWGVILLGSEHLPNSECGTLPGGGGLYCPNPDVIFYILPQYLLLLLPGTLWLAMALQAKFLGRDFSCCPLRCSCQWFCGAMLLLVYLRLVWRLWIELGPLATVLSPGVSWSLPLAVCALAMTSPPTRPYPHKDSPSPKGE</sequence>
<dbReference type="PANTHER" id="PTHR14795:SF0">
    <property type="entry name" value="TRANSMEMBRANE PROTEIN 62"/>
    <property type="match status" value="1"/>
</dbReference>
<dbReference type="InterPro" id="IPR004843">
    <property type="entry name" value="Calcineurin-like_PHP"/>
</dbReference>
<dbReference type="SUPFAM" id="SSF56300">
    <property type="entry name" value="Metallo-dependent phosphatases"/>
    <property type="match status" value="1"/>
</dbReference>
<feature type="domain" description="Calcineurin-like phosphoesterase" evidence="4">
    <location>
        <begin position="47"/>
        <end position="293"/>
    </location>
</feature>
<dbReference type="InterPro" id="IPR029052">
    <property type="entry name" value="Metallo-depent_PP-like"/>
</dbReference>
<evidence type="ECO:0000313" key="6">
    <source>
        <dbReference type="EMBL" id="CAD9214362.1"/>
    </source>
</evidence>
<reference evidence="6" key="1">
    <citation type="submission" date="2021-01" db="EMBL/GenBank/DDBJ databases">
        <authorList>
            <person name="Corre E."/>
            <person name="Pelletier E."/>
            <person name="Niang G."/>
            <person name="Scheremetjew M."/>
            <person name="Finn R."/>
            <person name="Kale V."/>
            <person name="Holt S."/>
            <person name="Cochrane G."/>
            <person name="Meng A."/>
            <person name="Brown T."/>
            <person name="Cohen L."/>
        </authorList>
    </citation>
    <scope>NUCLEOTIDE SEQUENCE</scope>
    <source>
        <strain evidence="6">PLY429</strain>
    </source>
</reference>
<name>A0A7S1X880_9CHLO</name>
<dbReference type="Pfam" id="PF00149">
    <property type="entry name" value="Metallophos"/>
    <property type="match status" value="1"/>
</dbReference>
<gene>
    <name evidence="6" type="ORF">TCHU04912_LOCUS16602</name>
</gene>